<sequence length="349" mass="38836">MQFNKMNGSTISCDVLSSFMAEKRPITIDEACALRLLLFGNTMNSFGVAWTEQSFHFRCVPPYGFIQKRAGPCGVLAAVQAFVIYELLFGVSCIDAKLGISKLKSREKKEALARALTYILWQAGDDERAVVAIKHNDIVFDASTATNILEFDGIIEYNISTIIYLKIKQEMDDPGSHLIGGDGYCSQEVINLILIGKAVPNLFDGDLELNSGGSETTLLRGIPKQSKIGLLSLYEYQETCTVGDNYKNPIYPIWILLAESHFTVLFAVSKDIFKKRKSKDTFVLYHYDGLAKQHAETIYAINPAANTSPPPKDKTLPIAIRCIYTRWPYASVETNEKEVNEDQTEASGV</sequence>
<comment type="caution">
    <text evidence="4">The sequence shown here is derived from an EMBL/GenBank/DDBJ whole genome shotgun (WGS) entry which is preliminary data.</text>
</comment>
<evidence type="ECO:0000313" key="5">
    <source>
        <dbReference type="Proteomes" id="UP000887116"/>
    </source>
</evidence>
<dbReference type="Pfam" id="PF13898">
    <property type="entry name" value="MINDY-3_4_CD"/>
    <property type="match status" value="2"/>
</dbReference>
<evidence type="ECO:0000256" key="2">
    <source>
        <dbReference type="RuleBase" id="RU367088"/>
    </source>
</evidence>
<keyword evidence="2" id="KW-0788">Thiol protease</keyword>
<dbReference type="GO" id="GO:1990380">
    <property type="term" value="F:K48-linked deubiquitinase activity"/>
    <property type="evidence" value="ECO:0007669"/>
    <property type="project" value="UniProtKB-UniRule"/>
</dbReference>
<dbReference type="PANTHER" id="PTHR12473:SF8">
    <property type="entry name" value="UBIQUITIN CARBOXYL-TERMINAL HYDROLASE MINDY-4-RELATED"/>
    <property type="match status" value="1"/>
</dbReference>
<keyword evidence="2" id="KW-0833">Ubl conjugation pathway</keyword>
<comment type="function">
    <text evidence="2">Hydrolase that can remove 'Lys-48'-linked conjugated ubiquitin from proteins.</text>
</comment>
<accession>A0A8X6FAB5</accession>
<keyword evidence="2" id="KW-0645">Protease</keyword>
<keyword evidence="5" id="KW-1185">Reference proteome</keyword>
<dbReference type="OrthoDB" id="6431771at2759"/>
<comment type="similarity">
    <text evidence="1 2">Belongs to the MINDY deubiquitinase family. FAM188 subfamily.</text>
</comment>
<dbReference type="SMART" id="SM01174">
    <property type="entry name" value="DUF4205"/>
    <property type="match status" value="1"/>
</dbReference>
<reference evidence="4" key="1">
    <citation type="submission" date="2020-07" db="EMBL/GenBank/DDBJ databases">
        <title>Multicomponent nature underlies the extraordinary mechanical properties of spider dragline silk.</title>
        <authorList>
            <person name="Kono N."/>
            <person name="Nakamura H."/>
            <person name="Mori M."/>
            <person name="Yoshida Y."/>
            <person name="Ohtoshi R."/>
            <person name="Malay A.D."/>
            <person name="Moran D.A.P."/>
            <person name="Tomita M."/>
            <person name="Numata K."/>
            <person name="Arakawa K."/>
        </authorList>
    </citation>
    <scope>NUCLEOTIDE SEQUENCE</scope>
</reference>
<dbReference type="EC" id="3.4.19.12" evidence="2"/>
<comment type="catalytic activity">
    <reaction evidence="2">
        <text>Thiol-dependent hydrolysis of ester, thioester, amide, peptide and isopeptide bonds formed by the C-terminal Gly of ubiquitin (a 76-residue protein attached to proteins as an intracellular targeting signal).</text>
        <dbReference type="EC" id="3.4.19.12"/>
    </reaction>
</comment>
<evidence type="ECO:0000256" key="1">
    <source>
        <dbReference type="ARBA" id="ARBA00011074"/>
    </source>
</evidence>
<evidence type="ECO:0000259" key="3">
    <source>
        <dbReference type="SMART" id="SM01174"/>
    </source>
</evidence>
<proteinExistence type="inferred from homology"/>
<dbReference type="InterPro" id="IPR025257">
    <property type="entry name" value="MINDY-3/4_CD"/>
</dbReference>
<dbReference type="Proteomes" id="UP000887116">
    <property type="component" value="Unassembled WGS sequence"/>
</dbReference>
<name>A0A8X6FAB5_TRICU</name>
<dbReference type="InterPro" id="IPR039785">
    <property type="entry name" value="MINY3/4"/>
</dbReference>
<dbReference type="EMBL" id="BMAO01021467">
    <property type="protein sequence ID" value="GFQ74677.1"/>
    <property type="molecule type" value="Genomic_DNA"/>
</dbReference>
<dbReference type="GO" id="GO:0006508">
    <property type="term" value="P:proteolysis"/>
    <property type="evidence" value="ECO:0007669"/>
    <property type="project" value="UniProtKB-KW"/>
</dbReference>
<organism evidence="4 5">
    <name type="scientific">Trichonephila clavata</name>
    <name type="common">Joro spider</name>
    <name type="synonym">Nephila clavata</name>
    <dbReference type="NCBI Taxonomy" id="2740835"/>
    <lineage>
        <taxon>Eukaryota</taxon>
        <taxon>Metazoa</taxon>
        <taxon>Ecdysozoa</taxon>
        <taxon>Arthropoda</taxon>
        <taxon>Chelicerata</taxon>
        <taxon>Arachnida</taxon>
        <taxon>Araneae</taxon>
        <taxon>Araneomorphae</taxon>
        <taxon>Entelegynae</taxon>
        <taxon>Araneoidea</taxon>
        <taxon>Nephilidae</taxon>
        <taxon>Trichonephila</taxon>
    </lineage>
</organism>
<keyword evidence="2 4" id="KW-0378">Hydrolase</keyword>
<dbReference type="PANTHER" id="PTHR12473">
    <property type="entry name" value="UBIQUITIN CARBOXYL-TERMINAL HYDROLASE MINDY-4-RELATED"/>
    <property type="match status" value="1"/>
</dbReference>
<feature type="domain" description="Deubiquitinating enzyme MINDY-3/4 conserved" evidence="3">
    <location>
        <begin position="35"/>
        <end position="336"/>
    </location>
</feature>
<evidence type="ECO:0000313" key="4">
    <source>
        <dbReference type="EMBL" id="GFQ74677.1"/>
    </source>
</evidence>
<dbReference type="GO" id="GO:0071108">
    <property type="term" value="P:protein K48-linked deubiquitination"/>
    <property type="evidence" value="ECO:0007669"/>
    <property type="project" value="InterPro"/>
</dbReference>
<gene>
    <name evidence="4" type="primary">mindy4</name>
    <name evidence="4" type="ORF">TNCT_383871</name>
</gene>
<dbReference type="GO" id="GO:0004843">
    <property type="term" value="F:cysteine-type deubiquitinase activity"/>
    <property type="evidence" value="ECO:0007669"/>
    <property type="project" value="UniProtKB-UniRule"/>
</dbReference>
<protein>
    <recommendedName>
        <fullName evidence="2">Ubiquitin carboxyl-terminal hydrolase MINDY</fullName>
        <ecNumber evidence="2">3.4.19.12</ecNumber>
    </recommendedName>
</protein>
<dbReference type="AlphaFoldDB" id="A0A8X6FAB5"/>